<organism evidence="1">
    <name type="scientific">Oryza meridionalis</name>
    <dbReference type="NCBI Taxonomy" id="40149"/>
    <lineage>
        <taxon>Eukaryota</taxon>
        <taxon>Viridiplantae</taxon>
        <taxon>Streptophyta</taxon>
        <taxon>Embryophyta</taxon>
        <taxon>Tracheophyta</taxon>
        <taxon>Spermatophyta</taxon>
        <taxon>Magnoliopsida</taxon>
        <taxon>Liliopsida</taxon>
        <taxon>Poales</taxon>
        <taxon>Poaceae</taxon>
        <taxon>BOP clade</taxon>
        <taxon>Oryzoideae</taxon>
        <taxon>Oryzeae</taxon>
        <taxon>Oryzinae</taxon>
        <taxon>Oryza</taxon>
    </lineage>
</organism>
<proteinExistence type="predicted"/>
<dbReference type="Gramene" id="OMERI04G17700.1">
    <property type="protein sequence ID" value="OMERI04G17700.1"/>
    <property type="gene ID" value="OMERI04G17700"/>
</dbReference>
<dbReference type="PANTHER" id="PTHR34665">
    <property type="entry name" value="DUF3741 DOMAIN-CONTAINING PROTEIN"/>
    <property type="match status" value="1"/>
</dbReference>
<reference evidence="1" key="1">
    <citation type="submission" date="2015-04" db="UniProtKB">
        <authorList>
            <consortium name="EnsemblPlants"/>
        </authorList>
    </citation>
    <scope>IDENTIFICATION</scope>
</reference>
<evidence type="ECO:0000313" key="1">
    <source>
        <dbReference type="EnsemblPlants" id="OMERI04G17700.1"/>
    </source>
</evidence>
<keyword evidence="2" id="KW-1185">Reference proteome</keyword>
<name>A0A0E0DGX6_9ORYZ</name>
<dbReference type="AlphaFoldDB" id="A0A0E0DGX6"/>
<dbReference type="EnsemblPlants" id="OMERI04G17700.1">
    <property type="protein sequence ID" value="OMERI04G17700.1"/>
    <property type="gene ID" value="OMERI04G17700"/>
</dbReference>
<sequence length="173" mass="18371">MEAAVATSAVATSTVAVMERKHLTAEMAFPPASGNLRAALAVAQGADNDGGGVNSSGTRRAGVGGLRRRPSWFKLEAAAAIRDRDTRGGDGGERAWDFAQSLWDTYELVAVARKLESGLVLADHHPGAAATREGGGGGVKRARESSRSLRSMFFRSSSRRFDEPKQLVLFLQV</sequence>
<dbReference type="PANTHER" id="PTHR34665:SF1">
    <property type="entry name" value="OS02G0595200 PROTEIN"/>
    <property type="match status" value="1"/>
</dbReference>
<reference evidence="1" key="2">
    <citation type="submission" date="2018-05" db="EMBL/GenBank/DDBJ databases">
        <title>OmerRS3 (Oryza meridionalis Reference Sequence Version 3).</title>
        <authorList>
            <person name="Zhang J."/>
            <person name="Kudrna D."/>
            <person name="Lee S."/>
            <person name="Talag J."/>
            <person name="Welchert J."/>
            <person name="Wing R.A."/>
        </authorList>
    </citation>
    <scope>NUCLEOTIDE SEQUENCE [LARGE SCALE GENOMIC DNA]</scope>
    <source>
        <strain evidence="1">cv. OR44</strain>
    </source>
</reference>
<evidence type="ECO:0000313" key="2">
    <source>
        <dbReference type="Proteomes" id="UP000008021"/>
    </source>
</evidence>
<dbReference type="HOGENOM" id="CLU_113879_1_0_1"/>
<dbReference type="Proteomes" id="UP000008021">
    <property type="component" value="Chromosome 4"/>
</dbReference>
<protein>
    <submittedName>
        <fullName evidence="1">Uncharacterized protein</fullName>
    </submittedName>
</protein>
<accession>A0A0E0DGX6</accession>